<feature type="region of interest" description="Disordered" evidence="1">
    <location>
        <begin position="35"/>
        <end position="60"/>
    </location>
</feature>
<evidence type="ECO:0000313" key="4">
    <source>
        <dbReference type="Proteomes" id="UP001190466"/>
    </source>
</evidence>
<proteinExistence type="predicted"/>
<name>A0ABM9MHD4_9MYCO</name>
<dbReference type="PROSITE" id="PS51257">
    <property type="entry name" value="PROKAR_LIPOPROTEIN"/>
    <property type="match status" value="1"/>
</dbReference>
<evidence type="ECO:0000313" key="3">
    <source>
        <dbReference type="EMBL" id="CAJ1585265.1"/>
    </source>
</evidence>
<feature type="chain" id="PRO_5045550247" description="Lipoprotein LpqN" evidence="2">
    <location>
        <begin position="21"/>
        <end position="232"/>
    </location>
</feature>
<gene>
    <name evidence="3" type="ORF">MU0050_003618</name>
</gene>
<reference evidence="3 4" key="1">
    <citation type="submission" date="2023-08" db="EMBL/GenBank/DDBJ databases">
        <authorList>
            <person name="Folkvardsen B D."/>
            <person name="Norman A."/>
        </authorList>
    </citation>
    <scope>NUCLEOTIDE SEQUENCE [LARGE SCALE GENOMIC DNA]</scope>
    <source>
        <strain evidence="3 4">Mu0050</strain>
    </source>
</reference>
<dbReference type="EMBL" id="OY726395">
    <property type="protein sequence ID" value="CAJ1585265.1"/>
    <property type="molecule type" value="Genomic_DNA"/>
</dbReference>
<protein>
    <recommendedName>
        <fullName evidence="5">Lipoprotein LpqN</fullName>
    </recommendedName>
</protein>
<feature type="signal peptide" evidence="2">
    <location>
        <begin position="1"/>
        <end position="20"/>
    </location>
</feature>
<accession>A0ABM9MHD4</accession>
<dbReference type="RefSeq" id="WP_316511490.1">
    <property type="nucleotide sequence ID" value="NZ_OY726395.1"/>
</dbReference>
<keyword evidence="4" id="KW-1185">Reference proteome</keyword>
<organism evidence="3 4">
    <name type="scientific">[Mycobacterium] wendilense</name>
    <dbReference type="NCBI Taxonomy" id="3064284"/>
    <lineage>
        <taxon>Bacteria</taxon>
        <taxon>Bacillati</taxon>
        <taxon>Actinomycetota</taxon>
        <taxon>Actinomycetes</taxon>
        <taxon>Mycobacteriales</taxon>
        <taxon>Mycobacteriaceae</taxon>
        <taxon>Mycolicibacter</taxon>
    </lineage>
</organism>
<sequence>MPWIAARTGLALTVSTLLLAGCAADVTEDRPAVTAAGSAAPAAPAPTRDDPAPPDDGLPDYGVVPTTTRALAPAEQTCPSPAGSTVRVSSSLPGSPTVIVGVPDGFGAVAPTGPEVRLAGPDGVTAVVTITAADPDPAAAFRRYTDQRTGPAALNTVNILPAELCDYSGQKLMGVLTDEPGSGIDYADRIVHVWTGSGTFLIAVAVQAPSGTPGFDAASAAMLGDFGVQMPD</sequence>
<keyword evidence="2" id="KW-0732">Signal</keyword>
<evidence type="ECO:0000256" key="2">
    <source>
        <dbReference type="SAM" id="SignalP"/>
    </source>
</evidence>
<dbReference type="Proteomes" id="UP001190466">
    <property type="component" value="Chromosome"/>
</dbReference>
<feature type="compositionally biased region" description="Low complexity" evidence="1">
    <location>
        <begin position="35"/>
        <end position="46"/>
    </location>
</feature>
<evidence type="ECO:0008006" key="5">
    <source>
        <dbReference type="Google" id="ProtNLM"/>
    </source>
</evidence>
<evidence type="ECO:0000256" key="1">
    <source>
        <dbReference type="SAM" id="MobiDB-lite"/>
    </source>
</evidence>